<sequence length="220" mass="24827">MHFDRLQYFFDPLCGWCYASAPALGYLAQHHADKLELMPSGLFSDEGARDITAQWAEYAWSNDQRIASLTGQPFSERYHQLLLSGTRFDSTFMNRALTRVRDIGPAAETSLLHTLQHARYVEGRDTSLPDVVEDIVEAWARENPPGIQHDRVIRMPDTDEALRRMTDERIAKVKQRLNQRGLRGVPLLLVTINGNEHIISGHDLYGGGQGMRAALDALAK</sequence>
<dbReference type="EMBL" id="OW969750">
    <property type="protein sequence ID" value="CAH6255526.1"/>
    <property type="molecule type" value="Genomic_DNA"/>
</dbReference>
<dbReference type="InterPro" id="IPR036249">
    <property type="entry name" value="Thioredoxin-like_sf"/>
</dbReference>
<dbReference type="AlphaFoldDB" id="A0A9P0VER0"/>
<evidence type="ECO:0000313" key="1">
    <source>
        <dbReference type="EMBL" id="CAH6255526.1"/>
    </source>
</evidence>
<dbReference type="Proteomes" id="UP000789617">
    <property type="component" value="Plasmid P1"/>
</dbReference>
<protein>
    <recommendedName>
        <fullName evidence="3">DsbA family protein</fullName>
    </recommendedName>
</protein>
<dbReference type="CDD" id="cd03025">
    <property type="entry name" value="DsbA_FrnE_like"/>
    <property type="match status" value="1"/>
</dbReference>
<dbReference type="Gene3D" id="3.40.30.10">
    <property type="entry name" value="Glutaredoxin"/>
    <property type="match status" value="1"/>
</dbReference>
<proteinExistence type="predicted"/>
<dbReference type="SUPFAM" id="SSF52833">
    <property type="entry name" value="Thioredoxin-like"/>
    <property type="match status" value="1"/>
</dbReference>
<gene>
    <name evidence="1" type="ORF">AN2335V1_4913</name>
</gene>
<reference evidence="1" key="1">
    <citation type="submission" date="2022-05" db="EMBL/GenBank/DDBJ databases">
        <authorList>
            <person name="Alioto T."/>
            <person name="Alioto T."/>
            <person name="Gomez Garrido J."/>
        </authorList>
    </citation>
    <scope>NUCLEOTIDE SEQUENCE</scope>
    <source>
        <strain evidence="1">0</strain>
        <plasmid evidence="1">P1</plasmid>
    </source>
</reference>
<organism evidence="1 2">
    <name type="scientific">Klebsiella variicola</name>
    <dbReference type="NCBI Taxonomy" id="244366"/>
    <lineage>
        <taxon>Bacteria</taxon>
        <taxon>Pseudomonadati</taxon>
        <taxon>Pseudomonadota</taxon>
        <taxon>Gammaproteobacteria</taxon>
        <taxon>Enterobacterales</taxon>
        <taxon>Enterobacteriaceae</taxon>
        <taxon>Klebsiella/Raoultella group</taxon>
        <taxon>Klebsiella</taxon>
        <taxon>Klebsiella pneumoniae complex</taxon>
    </lineage>
</organism>
<accession>A0A9P0VER0</accession>
<evidence type="ECO:0000313" key="2">
    <source>
        <dbReference type="Proteomes" id="UP000789617"/>
    </source>
</evidence>
<name>A0A9P0VER0_KLEVA</name>
<evidence type="ECO:0008006" key="3">
    <source>
        <dbReference type="Google" id="ProtNLM"/>
    </source>
</evidence>
<dbReference type="RefSeq" id="WP_179153932.1">
    <property type="nucleotide sequence ID" value="NZ_JAAFAQ010000011.1"/>
</dbReference>
<keyword evidence="1" id="KW-0614">Plasmid</keyword>
<keyword evidence="2" id="KW-1185">Reference proteome</keyword>
<geneLocation type="plasmid" evidence="1 2">
    <name>P1</name>
</geneLocation>